<dbReference type="SFLD" id="SFLDS00029">
    <property type="entry name" value="Radical_SAM"/>
    <property type="match status" value="1"/>
</dbReference>
<comment type="cofactor">
    <cofactor evidence="7">
        <name>[2Fe-2S] cluster</name>
        <dbReference type="ChEBI" id="CHEBI:190135"/>
    </cofactor>
</comment>
<evidence type="ECO:0000259" key="8">
    <source>
        <dbReference type="PROSITE" id="PS51918"/>
    </source>
</evidence>
<proteinExistence type="predicted"/>
<dbReference type="HOGENOM" id="CLU_046249_0_0_5"/>
<dbReference type="SFLD" id="SFLDG01081">
    <property type="entry name" value="cleavage_of_the_Ca-Cb_bond_in"/>
    <property type="match status" value="1"/>
</dbReference>
<dbReference type="GO" id="GO:0044272">
    <property type="term" value="P:sulfur compound biosynthetic process"/>
    <property type="evidence" value="ECO:0007669"/>
    <property type="project" value="UniProtKB-ARBA"/>
</dbReference>
<reference evidence="9 10" key="1">
    <citation type="submission" date="2012-02" db="EMBL/GenBank/DDBJ databases">
        <title>Shotgun genome sequence of Phaeospirillum photometricum DSM 122.</title>
        <authorList>
            <person name="Duquesne K."/>
            <person name="Sturgis J."/>
        </authorList>
    </citation>
    <scope>NUCLEOTIDE SEQUENCE [LARGE SCALE GENOMIC DNA]</scope>
    <source>
        <strain evidence="10">DSM122</strain>
    </source>
</reference>
<dbReference type="SFLD" id="SFLDF00319">
    <property type="entry name" value="Fe_hydrogenase_maturase_(HydG"/>
    <property type="match status" value="1"/>
</dbReference>
<comment type="cofactor">
    <cofactor evidence="1">
        <name>[4Fe-4S] cluster</name>
        <dbReference type="ChEBI" id="CHEBI:49883"/>
    </cofactor>
</comment>
<keyword evidence="3" id="KW-0949">S-adenosyl-L-methionine</keyword>
<dbReference type="SFLD" id="SFLDG01060">
    <property type="entry name" value="BATS_domain_containing"/>
    <property type="match status" value="1"/>
</dbReference>
<keyword evidence="10" id="KW-1185">Reference proteome</keyword>
<feature type="domain" description="Radical SAM core" evidence="8">
    <location>
        <begin position="87"/>
        <end position="321"/>
    </location>
</feature>
<dbReference type="GO" id="GO:0003824">
    <property type="term" value="F:catalytic activity"/>
    <property type="evidence" value="ECO:0007669"/>
    <property type="project" value="InterPro"/>
</dbReference>
<evidence type="ECO:0000256" key="6">
    <source>
        <dbReference type="ARBA" id="ARBA00023014"/>
    </source>
</evidence>
<dbReference type="InterPro" id="IPR007197">
    <property type="entry name" value="rSAM"/>
</dbReference>
<dbReference type="CDD" id="cd01335">
    <property type="entry name" value="Radical_SAM"/>
    <property type="match status" value="1"/>
</dbReference>
<dbReference type="STRING" id="1150469.RSPPHO_00583"/>
<dbReference type="Gene3D" id="3.20.20.70">
    <property type="entry name" value="Aldolase class I"/>
    <property type="match status" value="1"/>
</dbReference>
<evidence type="ECO:0000256" key="1">
    <source>
        <dbReference type="ARBA" id="ARBA00001966"/>
    </source>
</evidence>
<dbReference type="InterPro" id="IPR024007">
    <property type="entry name" value="FeFe-hyd_mat_HydG"/>
</dbReference>
<dbReference type="SUPFAM" id="SSF102114">
    <property type="entry name" value="Radical SAM enzymes"/>
    <property type="match status" value="1"/>
</dbReference>
<dbReference type="InterPro" id="IPR034428">
    <property type="entry name" value="ThiH/NoCL/HydG-like"/>
</dbReference>
<sequence length="475" mass="52865">MMVTKGRFMTIVQSSAGFDLHEAPLWEYLATTSEPDSHHVRALLDKARDLGGLDLEDLVPLMAVEDPELLAELFATARFVKESIYGRRLVLFAPLYVSNRCSNECSYCAFRARNQEVVRRALSQEEIAEETRILIRDGHKRVLLVAGESHARDSLDYILESIATVYGVKEGPGEIRRVNVNIAPLTTEDFRRLKGAGIGTYQIFQETYHHDTYAQVHLGGRKTDYRWRVQAIDRAMTAGLDDCGLGVLFGLADWRFELLALMTHIRHLETTFGVGPHTISVPRLEPATGAPLAQQPPAPVDDRSFLKIVALLRLAVPYTGLIMSTRETAALRRETLALGVSQISAGSRTNPGGYTADRRDDMSQFSLGDHRSLDEVIQDITRLGYVPSFCTGCYRLGRTGADFMDLARPGDIKDHCDPNAASTFQEYLMDYATPATRAQGEQALDGFIAGMGDSAARYARTMVAKVRQGRRDVYR</sequence>
<dbReference type="GO" id="GO:0046872">
    <property type="term" value="F:metal ion binding"/>
    <property type="evidence" value="ECO:0007669"/>
    <property type="project" value="UniProtKB-KW"/>
</dbReference>
<evidence type="ECO:0000256" key="7">
    <source>
        <dbReference type="ARBA" id="ARBA00034078"/>
    </source>
</evidence>
<dbReference type="EMBL" id="HE663493">
    <property type="protein sequence ID" value="CCG07209.1"/>
    <property type="molecule type" value="Genomic_DNA"/>
</dbReference>
<dbReference type="GO" id="GO:0051539">
    <property type="term" value="F:4 iron, 4 sulfur cluster binding"/>
    <property type="evidence" value="ECO:0007669"/>
    <property type="project" value="UniProtKB-KW"/>
</dbReference>
<dbReference type="PROSITE" id="PS51918">
    <property type="entry name" value="RADICAL_SAM"/>
    <property type="match status" value="1"/>
</dbReference>
<dbReference type="InterPro" id="IPR013785">
    <property type="entry name" value="Aldolase_TIM"/>
</dbReference>
<keyword evidence="4" id="KW-0479">Metal-binding</keyword>
<dbReference type="eggNOG" id="COG0502">
    <property type="taxonomic scope" value="Bacteria"/>
</dbReference>
<evidence type="ECO:0000313" key="9">
    <source>
        <dbReference type="EMBL" id="CCG07209.1"/>
    </source>
</evidence>
<dbReference type="InterPro" id="IPR006638">
    <property type="entry name" value="Elp3/MiaA/NifB-like_rSAM"/>
</dbReference>
<dbReference type="GO" id="GO:0042364">
    <property type="term" value="P:water-soluble vitamin biosynthetic process"/>
    <property type="evidence" value="ECO:0007669"/>
    <property type="project" value="UniProtKB-ARBA"/>
</dbReference>
<evidence type="ECO:0000256" key="3">
    <source>
        <dbReference type="ARBA" id="ARBA00022691"/>
    </source>
</evidence>
<dbReference type="KEGG" id="rpm:RSPPHO_00583"/>
<protein>
    <submittedName>
        <fullName evidence="9">Biotin and thiamin synthesis associated</fullName>
    </submittedName>
</protein>
<evidence type="ECO:0000313" key="10">
    <source>
        <dbReference type="Proteomes" id="UP000033220"/>
    </source>
</evidence>
<dbReference type="InterPro" id="IPR058240">
    <property type="entry name" value="rSAM_sf"/>
</dbReference>
<name>H6SPT9_PARPM</name>
<dbReference type="PANTHER" id="PTHR43583:SF2">
    <property type="entry name" value="THIAZOLE BIOSYNTHESIS PROTEIN"/>
    <property type="match status" value="1"/>
</dbReference>
<evidence type="ECO:0000256" key="4">
    <source>
        <dbReference type="ARBA" id="ARBA00022723"/>
    </source>
</evidence>
<keyword evidence="5" id="KW-0408">Iron</keyword>
<dbReference type="Pfam" id="PF04055">
    <property type="entry name" value="Radical_SAM"/>
    <property type="match status" value="1"/>
</dbReference>
<gene>
    <name evidence="9" type="ORF">RSPPHO_00583</name>
</gene>
<dbReference type="InterPro" id="IPR010722">
    <property type="entry name" value="BATS_dom"/>
</dbReference>
<accession>H6SPT9</accession>
<evidence type="ECO:0000256" key="2">
    <source>
        <dbReference type="ARBA" id="ARBA00022485"/>
    </source>
</evidence>
<dbReference type="Proteomes" id="UP000033220">
    <property type="component" value="Chromosome DSM 122"/>
</dbReference>
<evidence type="ECO:0000256" key="5">
    <source>
        <dbReference type="ARBA" id="ARBA00023004"/>
    </source>
</evidence>
<keyword evidence="2" id="KW-0004">4Fe-4S</keyword>
<dbReference type="Pfam" id="PF06968">
    <property type="entry name" value="BATS"/>
    <property type="match status" value="1"/>
</dbReference>
<dbReference type="AlphaFoldDB" id="H6SPT9"/>
<dbReference type="PATRIC" id="fig|1150469.3.peg.681"/>
<dbReference type="SMART" id="SM00876">
    <property type="entry name" value="BATS"/>
    <property type="match status" value="1"/>
</dbReference>
<dbReference type="PANTHER" id="PTHR43583">
    <property type="entry name" value="2-IMINOACETATE SYNTHASE"/>
    <property type="match status" value="1"/>
</dbReference>
<organism evidence="9 10">
    <name type="scientific">Pararhodospirillum photometricum DSM 122</name>
    <dbReference type="NCBI Taxonomy" id="1150469"/>
    <lineage>
        <taxon>Bacteria</taxon>
        <taxon>Pseudomonadati</taxon>
        <taxon>Pseudomonadota</taxon>
        <taxon>Alphaproteobacteria</taxon>
        <taxon>Rhodospirillales</taxon>
        <taxon>Rhodospirillaceae</taxon>
        <taxon>Pararhodospirillum</taxon>
    </lineage>
</organism>
<keyword evidence="6" id="KW-0411">Iron-sulfur</keyword>
<dbReference type="NCBIfam" id="TIGR03955">
    <property type="entry name" value="rSAM_HydG"/>
    <property type="match status" value="1"/>
</dbReference>
<dbReference type="SMART" id="SM00729">
    <property type="entry name" value="Elp3"/>
    <property type="match status" value="1"/>
</dbReference>